<protein>
    <recommendedName>
        <fullName evidence="6">Probable ATP-binding protein YheS</fullName>
    </recommendedName>
</protein>
<dbReference type="SUPFAM" id="SSF52540">
    <property type="entry name" value="P-loop containing nucleoside triphosphate hydrolases"/>
    <property type="match status" value="2"/>
</dbReference>
<dbReference type="AlphaFoldDB" id="F0EX13"/>
<evidence type="ECO:0000256" key="1">
    <source>
        <dbReference type="ARBA" id="ARBA00022475"/>
    </source>
</evidence>
<evidence type="ECO:0000313" key="11">
    <source>
        <dbReference type="Proteomes" id="UP000004088"/>
    </source>
</evidence>
<keyword evidence="7" id="KW-0175">Coiled coil</keyword>
<evidence type="ECO:0000256" key="7">
    <source>
        <dbReference type="SAM" id="Coils"/>
    </source>
</evidence>
<dbReference type="STRING" id="888741.HMPREF9098_0393"/>
<dbReference type="PROSITE" id="PS00211">
    <property type="entry name" value="ABC_TRANSPORTER_1"/>
    <property type="match status" value="2"/>
</dbReference>
<dbReference type="InterPro" id="IPR003593">
    <property type="entry name" value="AAA+_ATPase"/>
</dbReference>
<accession>F0EX13</accession>
<dbReference type="PANTHER" id="PTHR19211">
    <property type="entry name" value="ATP-BINDING TRANSPORT PROTEIN-RELATED"/>
    <property type="match status" value="1"/>
</dbReference>
<name>F0EX13_9NEIS</name>
<feature type="compositionally biased region" description="Low complexity" evidence="8">
    <location>
        <begin position="530"/>
        <end position="542"/>
    </location>
</feature>
<organism evidence="10 11">
    <name type="scientific">Kingella denitrificans ATCC 33394</name>
    <dbReference type="NCBI Taxonomy" id="888741"/>
    <lineage>
        <taxon>Bacteria</taxon>
        <taxon>Pseudomonadati</taxon>
        <taxon>Pseudomonadota</taxon>
        <taxon>Betaproteobacteria</taxon>
        <taxon>Neisseriales</taxon>
        <taxon>Neisseriaceae</taxon>
        <taxon>Kingella</taxon>
    </lineage>
</organism>
<evidence type="ECO:0000259" key="9">
    <source>
        <dbReference type="PROSITE" id="PS50893"/>
    </source>
</evidence>
<dbReference type="Pfam" id="PF12848">
    <property type="entry name" value="ABC_tran_Xtn"/>
    <property type="match status" value="1"/>
</dbReference>
<proteinExistence type="inferred from homology"/>
<dbReference type="PANTHER" id="PTHR19211:SF14">
    <property type="entry name" value="ATP-BINDING CASSETTE SUB-FAMILY F MEMBER 1"/>
    <property type="match status" value="1"/>
</dbReference>
<dbReference type="GO" id="GO:0016887">
    <property type="term" value="F:ATP hydrolysis activity"/>
    <property type="evidence" value="ECO:0007669"/>
    <property type="project" value="InterPro"/>
</dbReference>
<feature type="coiled-coil region" evidence="7">
    <location>
        <begin position="91"/>
        <end position="118"/>
    </location>
</feature>
<dbReference type="InterPro" id="IPR003439">
    <property type="entry name" value="ABC_transporter-like_ATP-bd"/>
</dbReference>
<keyword evidence="10" id="KW-0378">Hydrolase</keyword>
<evidence type="ECO:0000256" key="5">
    <source>
        <dbReference type="ARBA" id="ARBA00061571"/>
    </source>
</evidence>
<dbReference type="InterPro" id="IPR032781">
    <property type="entry name" value="ABC_tran_Xtn"/>
</dbReference>
<dbReference type="InterPro" id="IPR050611">
    <property type="entry name" value="ABCF"/>
</dbReference>
<feature type="domain" description="ABC transporter" evidence="9">
    <location>
        <begin position="9"/>
        <end position="253"/>
    </location>
</feature>
<evidence type="ECO:0000313" key="10">
    <source>
        <dbReference type="EMBL" id="EGC18244.1"/>
    </source>
</evidence>
<dbReference type="CDD" id="cd03221">
    <property type="entry name" value="ABCF_EF-3"/>
    <property type="match status" value="2"/>
</dbReference>
<dbReference type="InterPro" id="IPR027417">
    <property type="entry name" value="P-loop_NTPase"/>
</dbReference>
<evidence type="ECO:0000256" key="4">
    <source>
        <dbReference type="ARBA" id="ARBA00022840"/>
    </source>
</evidence>
<dbReference type="FunFam" id="3.40.50.300:FF:000011">
    <property type="entry name" value="Putative ABC transporter ATP-binding component"/>
    <property type="match status" value="1"/>
</dbReference>
<evidence type="ECO:0000256" key="8">
    <source>
        <dbReference type="SAM" id="MobiDB-lite"/>
    </source>
</evidence>
<keyword evidence="4 10" id="KW-0067">ATP-binding</keyword>
<keyword evidence="11" id="KW-1185">Reference proteome</keyword>
<dbReference type="SMART" id="SM00382">
    <property type="entry name" value="AAA"/>
    <property type="match status" value="2"/>
</dbReference>
<gene>
    <name evidence="10" type="ORF">HMPREF9098_0393</name>
</gene>
<evidence type="ECO:0000256" key="6">
    <source>
        <dbReference type="ARBA" id="ARBA00069073"/>
    </source>
</evidence>
<keyword evidence="1" id="KW-0472">Membrane</keyword>
<feature type="region of interest" description="Disordered" evidence="8">
    <location>
        <begin position="530"/>
        <end position="550"/>
    </location>
</feature>
<feature type="domain" description="ABC transporter" evidence="9">
    <location>
        <begin position="320"/>
        <end position="534"/>
    </location>
</feature>
<keyword evidence="3" id="KW-0547">Nucleotide-binding</keyword>
<dbReference type="Pfam" id="PF00005">
    <property type="entry name" value="ABC_tran"/>
    <property type="match status" value="2"/>
</dbReference>
<reference evidence="10 11" key="1">
    <citation type="submission" date="2011-01" db="EMBL/GenBank/DDBJ databases">
        <authorList>
            <person name="Muzny D."/>
            <person name="Qin X."/>
            <person name="Deng J."/>
            <person name="Jiang H."/>
            <person name="Liu Y."/>
            <person name="Qu J."/>
            <person name="Song X.-Z."/>
            <person name="Zhang L."/>
            <person name="Thornton R."/>
            <person name="Coyle M."/>
            <person name="Francisco L."/>
            <person name="Jackson L."/>
            <person name="Javaid M."/>
            <person name="Korchina V."/>
            <person name="Kovar C."/>
            <person name="Mata R."/>
            <person name="Mathew T."/>
            <person name="Ngo R."/>
            <person name="Nguyen L."/>
            <person name="Nguyen N."/>
            <person name="Okwuonu G."/>
            <person name="Ongeri F."/>
            <person name="Pham C."/>
            <person name="Simmons D."/>
            <person name="Wilczek-Boney K."/>
            <person name="Hale W."/>
            <person name="Jakkamsetti A."/>
            <person name="Pham P."/>
            <person name="Ruth R."/>
            <person name="San Lucas F."/>
            <person name="Warren J."/>
            <person name="Zhang J."/>
            <person name="Zhao Z."/>
            <person name="Zhou C."/>
            <person name="Zhu D."/>
            <person name="Lee S."/>
            <person name="Bess C."/>
            <person name="Blankenburg K."/>
            <person name="Forbes L."/>
            <person name="Fu Q."/>
            <person name="Gubbala S."/>
            <person name="Hirani K."/>
            <person name="Jayaseelan J.C."/>
            <person name="Lara F."/>
            <person name="Munidasa M."/>
            <person name="Palculict T."/>
            <person name="Patil S."/>
            <person name="Pu L.-L."/>
            <person name="Saada N."/>
            <person name="Tang L."/>
            <person name="Weissenberger G."/>
            <person name="Zhu Y."/>
            <person name="Hemphill L."/>
            <person name="Shang Y."/>
            <person name="Youmans B."/>
            <person name="Ayvaz T."/>
            <person name="Ross M."/>
            <person name="Santibanez J."/>
            <person name="Aqrawi P."/>
            <person name="Gross S."/>
            <person name="Joshi V."/>
            <person name="Fowler G."/>
            <person name="Nazareth L."/>
            <person name="Reid J."/>
            <person name="Worley K."/>
            <person name="Petrosino J."/>
            <person name="Highlander S."/>
            <person name="Gibbs R."/>
        </authorList>
    </citation>
    <scope>NUCLEOTIDE SEQUENCE [LARGE SCALE GENOMIC DNA]</scope>
    <source>
        <strain evidence="10 11">ATCC 33394</strain>
    </source>
</reference>
<dbReference type="GO" id="GO:0005524">
    <property type="term" value="F:ATP binding"/>
    <property type="evidence" value="ECO:0007669"/>
    <property type="project" value="UniProtKB-KW"/>
</dbReference>
<keyword evidence="2" id="KW-0677">Repeat</keyword>
<keyword evidence="1" id="KW-1003">Cell membrane</keyword>
<dbReference type="PROSITE" id="PS50893">
    <property type="entry name" value="ABC_TRANSPORTER_2"/>
    <property type="match status" value="2"/>
</dbReference>
<sequence>MKSTQHIMIEIKNLTLQRGLKVLLNQASATITPRQRIGLIGKNGTGKSSLFALLKNEITHDSGEISIPKNWKLAAVSQETPALDISALDYVLQGDADLQRLQAALQRAEVENNGALIADYHAQLEEIDAYTAPARAAKLLSGLGFSQEEHAKPVKAFSGGWRMRLNLAQALMCRADLLLLDEPTNHLDLETVLWLENHLASLPCTQIIISHDRDFLNAATTHTIELSQQKLNTYGGNYDFYLKERAQRLANQQSAYTKQQEKIKHLQSFIDRFKAKATKATQAQSRMKALAKLEMIAPAHLDSEFSFEFEQPAHLPNPLLRMDGVSLAYDDHIVLKNINLSLENGARFGLLGVNGSGKSTFIKALAGSLQPAAGQIIRSDKLNIGYFAQHQLDILRDDQSSVWHIQQLSPEAKEQDVRNFLGGFHFVGDMATQKIAPFSGGEKARLALAMLVWQKPNLLLLDEPTNHLDLDMRHALTVALQSFQGAMILVSHDRSLIEATTDQFLLIDAGSLHTFDGDLNDYRAHRLAQENAAAAPAASSQSQKRKDMKRIEAQIRQEKAKRSKPIQQKIERAEKEMAVLQSQQAQCDEFLSQECAYLPENKAKLQEILAQATEVKVKLTGLEENWLQWQEDLETVNSEIDEEFQRLLEEK</sequence>
<dbReference type="EMBL" id="AEWV01000006">
    <property type="protein sequence ID" value="EGC18244.1"/>
    <property type="molecule type" value="Genomic_DNA"/>
</dbReference>
<comment type="similarity">
    <text evidence="5">Belongs to the ABC transporter superfamily. ABCF family. YheS subfamily.</text>
</comment>
<dbReference type="InterPro" id="IPR017871">
    <property type="entry name" value="ABC_transporter-like_CS"/>
</dbReference>
<comment type="caution">
    <text evidence="10">The sequence shown here is derived from an EMBL/GenBank/DDBJ whole genome shotgun (WGS) entry which is preliminary data.</text>
</comment>
<evidence type="ECO:0000256" key="3">
    <source>
        <dbReference type="ARBA" id="ARBA00022741"/>
    </source>
</evidence>
<dbReference type="Proteomes" id="UP000004088">
    <property type="component" value="Unassembled WGS sequence"/>
</dbReference>
<dbReference type="HOGENOM" id="CLU_000604_36_0_4"/>
<evidence type="ECO:0000256" key="2">
    <source>
        <dbReference type="ARBA" id="ARBA00022737"/>
    </source>
</evidence>
<dbReference type="FunFam" id="3.40.50.300:FF:002053">
    <property type="entry name" value="ABC transporter ATP-binding protein"/>
    <property type="match status" value="1"/>
</dbReference>
<dbReference type="Gene3D" id="3.40.50.300">
    <property type="entry name" value="P-loop containing nucleotide triphosphate hydrolases"/>
    <property type="match status" value="2"/>
</dbReference>